<keyword evidence="6" id="KW-0472">Membrane</keyword>
<accession>A0ABX1ZV91</accession>
<dbReference type="Proteomes" id="UP000618579">
    <property type="component" value="Unassembled WGS sequence"/>
</dbReference>
<comment type="catalytic activity">
    <reaction evidence="1">
        <text>[protein]-peptidylproline (omega=180) = [protein]-peptidylproline (omega=0)</text>
        <dbReference type="Rhea" id="RHEA:16237"/>
        <dbReference type="Rhea" id="RHEA-COMP:10747"/>
        <dbReference type="Rhea" id="RHEA-COMP:10748"/>
        <dbReference type="ChEBI" id="CHEBI:83833"/>
        <dbReference type="ChEBI" id="CHEBI:83834"/>
        <dbReference type="EC" id="5.2.1.8"/>
    </reaction>
</comment>
<keyword evidence="9" id="KW-1185">Reference proteome</keyword>
<comment type="caution">
    <text evidence="8">The sequence shown here is derived from an EMBL/GenBank/DDBJ whole genome shotgun (WGS) entry which is preliminary data.</text>
</comment>
<evidence type="ECO:0000256" key="4">
    <source>
        <dbReference type="ARBA" id="ARBA00023110"/>
    </source>
</evidence>
<keyword evidence="6" id="KW-0812">Transmembrane</keyword>
<feature type="transmembrane region" description="Helical" evidence="6">
    <location>
        <begin position="28"/>
        <end position="49"/>
    </location>
</feature>
<evidence type="ECO:0000259" key="7">
    <source>
        <dbReference type="Pfam" id="PF09312"/>
    </source>
</evidence>
<evidence type="ECO:0000256" key="6">
    <source>
        <dbReference type="SAM" id="Phobius"/>
    </source>
</evidence>
<dbReference type="SUPFAM" id="SSF109998">
    <property type="entry name" value="Triger factor/SurA peptide-binding domain-like"/>
    <property type="match status" value="1"/>
</dbReference>
<dbReference type="InterPro" id="IPR027304">
    <property type="entry name" value="Trigger_fact/SurA_dom_sf"/>
</dbReference>
<evidence type="ECO:0000313" key="8">
    <source>
        <dbReference type="EMBL" id="NOV03917.1"/>
    </source>
</evidence>
<dbReference type="PANTHER" id="PTHR47245:SF1">
    <property type="entry name" value="FOLDASE PROTEIN PRSA"/>
    <property type="match status" value="1"/>
</dbReference>
<dbReference type="Gene3D" id="1.10.4030.10">
    <property type="entry name" value="Porin chaperone SurA, peptide-binding domain"/>
    <property type="match status" value="1"/>
</dbReference>
<feature type="domain" description="SurA N-terminal" evidence="7">
    <location>
        <begin position="81"/>
        <end position="152"/>
    </location>
</feature>
<dbReference type="EC" id="5.2.1.8" evidence="2"/>
<keyword evidence="5" id="KW-0413">Isomerase</keyword>
<evidence type="ECO:0000256" key="1">
    <source>
        <dbReference type="ARBA" id="ARBA00000971"/>
    </source>
</evidence>
<keyword evidence="6" id="KW-1133">Transmembrane helix</keyword>
<keyword evidence="3" id="KW-0732">Signal</keyword>
<evidence type="ECO:0000256" key="2">
    <source>
        <dbReference type="ARBA" id="ARBA00013194"/>
    </source>
</evidence>
<reference evidence="8 9" key="1">
    <citation type="submission" date="2019-10" db="EMBL/GenBank/DDBJ databases">
        <title>Description of Paenibacillus pedi sp. nov.</title>
        <authorList>
            <person name="Carlier A."/>
            <person name="Qi S."/>
        </authorList>
    </citation>
    <scope>NUCLEOTIDE SEQUENCE [LARGE SCALE GENOMIC DNA]</scope>
    <source>
        <strain evidence="8 9">LMG 31457</strain>
    </source>
</reference>
<proteinExistence type="predicted"/>
<protein>
    <recommendedName>
        <fullName evidence="2">peptidylprolyl isomerase</fullName>
        <ecNumber evidence="2">5.2.1.8</ecNumber>
    </recommendedName>
</protein>
<evidence type="ECO:0000256" key="3">
    <source>
        <dbReference type="ARBA" id="ARBA00022729"/>
    </source>
</evidence>
<dbReference type="Pfam" id="PF09312">
    <property type="entry name" value="SurA_N"/>
    <property type="match status" value="1"/>
</dbReference>
<evidence type="ECO:0000256" key="5">
    <source>
        <dbReference type="ARBA" id="ARBA00023235"/>
    </source>
</evidence>
<evidence type="ECO:0000313" key="9">
    <source>
        <dbReference type="Proteomes" id="UP000618579"/>
    </source>
</evidence>
<dbReference type="PANTHER" id="PTHR47245">
    <property type="entry name" value="PEPTIDYLPROLYL ISOMERASE"/>
    <property type="match status" value="1"/>
</dbReference>
<organism evidence="8 9">
    <name type="scientific">Paenibacillus planticolens</name>
    <dbReference type="NCBI Taxonomy" id="2654976"/>
    <lineage>
        <taxon>Bacteria</taxon>
        <taxon>Bacillati</taxon>
        <taxon>Bacillota</taxon>
        <taxon>Bacilli</taxon>
        <taxon>Bacillales</taxon>
        <taxon>Paenibacillaceae</taxon>
        <taxon>Paenibacillus</taxon>
    </lineage>
</organism>
<dbReference type="InterPro" id="IPR015391">
    <property type="entry name" value="SurA_N"/>
</dbReference>
<gene>
    <name evidence="8" type="ORF">GC097_28380</name>
</gene>
<name>A0ABX1ZV91_9BACL</name>
<sequence>MNRRGGLALKKGVIILTSYKKVNQHVTLWKGLSIASFSLLLLTVLIVFLNKEHDTTVATVNGAKIGKDQLYHALVDYEGPKILEKLILEDLIMKESKAVGVSVTESEFNEAFDKVRKAYSTEEDFQNNLLKDGYTEQSMRTELRTQLYIRKLLEPRIQVDDNDVKAHYAEHMAHDPASNTKNESQVIAEIRDELVNNEILELMEPWFEELRSRANISISLPGIKMISPKEVAKQE</sequence>
<dbReference type="EMBL" id="WHNZ01000071">
    <property type="protein sequence ID" value="NOV03917.1"/>
    <property type="molecule type" value="Genomic_DNA"/>
</dbReference>
<keyword evidence="4" id="KW-0697">Rotamase</keyword>
<dbReference type="InterPro" id="IPR050245">
    <property type="entry name" value="PrsA_foldase"/>
</dbReference>
<dbReference type="RefSeq" id="WP_171686721.1">
    <property type="nucleotide sequence ID" value="NZ_WHNZ01000071.1"/>
</dbReference>